<evidence type="ECO:0000313" key="3">
    <source>
        <dbReference type="EMBL" id="PWR04387.1"/>
    </source>
</evidence>
<evidence type="ECO:0000313" key="4">
    <source>
        <dbReference type="Proteomes" id="UP000245680"/>
    </source>
</evidence>
<dbReference type="OrthoDB" id="7657788at2"/>
<dbReference type="InterPro" id="IPR004143">
    <property type="entry name" value="BPL_LPL_catalytic"/>
</dbReference>
<name>A0A2V2LMW5_9RHOB</name>
<dbReference type="AlphaFoldDB" id="A0A2V2LMW5"/>
<evidence type="ECO:0000259" key="1">
    <source>
        <dbReference type="Pfam" id="PF14563"/>
    </source>
</evidence>
<accession>A0A2V2LMW5</accession>
<organism evidence="3 4">
    <name type="scientific">Meridianimarinicoccus roseus</name>
    <dbReference type="NCBI Taxonomy" id="2072018"/>
    <lineage>
        <taxon>Bacteria</taxon>
        <taxon>Pseudomonadati</taxon>
        <taxon>Pseudomonadota</taxon>
        <taxon>Alphaproteobacteria</taxon>
        <taxon>Rhodobacterales</taxon>
        <taxon>Paracoccaceae</taxon>
        <taxon>Meridianimarinicoccus</taxon>
    </lineage>
</organism>
<evidence type="ECO:0000259" key="2">
    <source>
        <dbReference type="Pfam" id="PF16917"/>
    </source>
</evidence>
<dbReference type="Pfam" id="PF16917">
    <property type="entry name" value="BPL_LplA_LipB_2"/>
    <property type="match status" value="1"/>
</dbReference>
<dbReference type="RefSeq" id="WP_109809982.1">
    <property type="nucleotide sequence ID" value="NZ_QGKU01000004.1"/>
</dbReference>
<gene>
    <name evidence="3" type="ORF">DKT77_01530</name>
</gene>
<dbReference type="InterPro" id="IPR045864">
    <property type="entry name" value="aa-tRNA-synth_II/BPL/LPL"/>
</dbReference>
<evidence type="ECO:0008006" key="5">
    <source>
        <dbReference type="Google" id="ProtNLM"/>
    </source>
</evidence>
<dbReference type="Pfam" id="PF14563">
    <property type="entry name" value="DUF4444"/>
    <property type="match status" value="1"/>
</dbReference>
<dbReference type="InterPro" id="IPR028044">
    <property type="entry name" value="DUF4444"/>
</dbReference>
<reference evidence="3 4" key="1">
    <citation type="submission" date="2018-05" db="EMBL/GenBank/DDBJ databases">
        <title>Rhodobacteraceae gen. nov., sp. nov. isolated from sea water.</title>
        <authorList>
            <person name="Ren Y."/>
        </authorList>
    </citation>
    <scope>NUCLEOTIDE SEQUENCE [LARGE SCALE GENOMIC DNA]</scope>
    <source>
        <strain evidence="3 4">TG-679</strain>
    </source>
</reference>
<feature type="domain" description="DUF4444" evidence="1">
    <location>
        <begin position="201"/>
        <end position="235"/>
    </location>
</feature>
<dbReference type="EMBL" id="QGKU01000004">
    <property type="protein sequence ID" value="PWR04387.1"/>
    <property type="molecule type" value="Genomic_DNA"/>
</dbReference>
<keyword evidence="4" id="KW-1185">Reference proteome</keyword>
<feature type="domain" description="BPL/LPL catalytic" evidence="2">
    <location>
        <begin position="13"/>
        <end position="190"/>
    </location>
</feature>
<dbReference type="Proteomes" id="UP000245680">
    <property type="component" value="Unassembled WGS sequence"/>
</dbReference>
<comment type="caution">
    <text evidence="3">The sequence shown here is derived from an EMBL/GenBank/DDBJ whole genome shotgun (WGS) entry which is preliminary data.</text>
</comment>
<dbReference type="Gene3D" id="3.30.930.10">
    <property type="entry name" value="Bira Bifunctional Protein, Domain 2"/>
    <property type="match status" value="1"/>
</dbReference>
<protein>
    <recommendedName>
        <fullName evidence="5">Biotin-(Acetyl-CoA carboxylase) ligase</fullName>
    </recommendedName>
</protein>
<sequence>MSVAAQTGPSPSFPPLFRAQASGDPFAAACAQARAGTDAGLVLHDVQLDTLRAAIVFAPDVALADAAVVLPLCGVAFQNAFGSHAPPEVAVHLEWGGALRVNGAVAGRLRMAADPVPPEAEPGWLVVGLELALMGFSDAPGTAPDRTTLFDEGCAEMDPVLLLESWVRHVLLWINTWSEDGLRALHGEWSGLVHGVGGGIAGREGVFIGVDDRFGMLLKHEGGTALVPLTDLLEDTP</sequence>
<dbReference type="Gene3D" id="2.30.30.100">
    <property type="match status" value="1"/>
</dbReference>
<proteinExistence type="predicted"/>